<evidence type="ECO:0000259" key="4">
    <source>
        <dbReference type="Pfam" id="PF01494"/>
    </source>
</evidence>
<accession>A0ABP8LZ57</accession>
<dbReference type="Gene3D" id="3.50.50.60">
    <property type="entry name" value="FAD/NAD(P)-binding domain"/>
    <property type="match status" value="1"/>
</dbReference>
<keyword evidence="3" id="KW-1133">Transmembrane helix</keyword>
<evidence type="ECO:0000256" key="3">
    <source>
        <dbReference type="SAM" id="Phobius"/>
    </source>
</evidence>
<dbReference type="SUPFAM" id="SSF51905">
    <property type="entry name" value="FAD/NAD(P)-binding domain"/>
    <property type="match status" value="1"/>
</dbReference>
<protein>
    <submittedName>
        <fullName evidence="5">FAD-dependent monooxygenase</fullName>
    </submittedName>
</protein>
<keyword evidence="3" id="KW-0472">Membrane</keyword>
<feature type="domain" description="FAD-binding" evidence="4">
    <location>
        <begin position="4"/>
        <end position="336"/>
    </location>
</feature>
<keyword evidence="2 5" id="KW-0503">Monooxygenase</keyword>
<keyword evidence="6" id="KW-1185">Reference proteome</keyword>
<feature type="transmembrane region" description="Helical" evidence="3">
    <location>
        <begin position="6"/>
        <end position="25"/>
    </location>
</feature>
<sequence length="379" mass="41903">MEKMSIVIIGAGIGGLTAGIILKGLGYRVRIYESAPEIRPVGAGIAIANNAMQVYESIGLAGKITHAGHRISRMVISDHTFREISGVDLTSFEKRYGVSNIAIHRAALQELLAAEVTEELVLARKLAGVTRGRGKGWELFFEDGDRVYADLLIGADGIHSVVRSACFESAPVLDAGQRCWRGVCDNPFGNRYLNQAMEAWGAGKRFGFVSIDTQKVYWYAVINAGIPHAPETNLETLYSEFHPDTAQLIRMTPPETLHYSSIQQLKPIPKWQKQQVCLLGDAAHAMTPNLGQGACQAIEDAYALGKLLAGGLNPADAFSRYEKVRRRRVNAIVERSRIMGKISHLENRTAINLRNFMMRLSPPGLFRMQMSELFDIDYL</sequence>
<keyword evidence="3" id="KW-0812">Transmembrane</keyword>
<dbReference type="Pfam" id="PF01494">
    <property type="entry name" value="FAD_binding_3"/>
    <property type="match status" value="1"/>
</dbReference>
<gene>
    <name evidence="5" type="ORF">GCM10023091_24790</name>
</gene>
<dbReference type="Proteomes" id="UP001501508">
    <property type="component" value="Unassembled WGS sequence"/>
</dbReference>
<proteinExistence type="predicted"/>
<dbReference type="PRINTS" id="PR00420">
    <property type="entry name" value="RNGMNOXGNASE"/>
</dbReference>
<dbReference type="InterPro" id="IPR002938">
    <property type="entry name" value="FAD-bd"/>
</dbReference>
<dbReference type="PANTHER" id="PTHR13789:SF309">
    <property type="entry name" value="PUTATIVE (AFU_ORTHOLOGUE AFUA_6G14510)-RELATED"/>
    <property type="match status" value="1"/>
</dbReference>
<dbReference type="EMBL" id="BAABEY010000024">
    <property type="protein sequence ID" value="GAA4440735.1"/>
    <property type="molecule type" value="Genomic_DNA"/>
</dbReference>
<name>A0ABP8LZ57_9BACT</name>
<dbReference type="InterPro" id="IPR050493">
    <property type="entry name" value="FAD-dep_Monooxygenase_BioMet"/>
</dbReference>
<comment type="caution">
    <text evidence="5">The sequence shown here is derived from an EMBL/GenBank/DDBJ whole genome shotgun (WGS) entry which is preliminary data.</text>
</comment>
<evidence type="ECO:0000313" key="6">
    <source>
        <dbReference type="Proteomes" id="UP001501508"/>
    </source>
</evidence>
<dbReference type="PANTHER" id="PTHR13789">
    <property type="entry name" value="MONOOXYGENASE"/>
    <property type="match status" value="1"/>
</dbReference>
<evidence type="ECO:0000256" key="2">
    <source>
        <dbReference type="ARBA" id="ARBA00023033"/>
    </source>
</evidence>
<dbReference type="InterPro" id="IPR036188">
    <property type="entry name" value="FAD/NAD-bd_sf"/>
</dbReference>
<reference evidence="6" key="1">
    <citation type="journal article" date="2019" name="Int. J. Syst. Evol. Microbiol.">
        <title>The Global Catalogue of Microorganisms (GCM) 10K type strain sequencing project: providing services to taxonomists for standard genome sequencing and annotation.</title>
        <authorList>
            <consortium name="The Broad Institute Genomics Platform"/>
            <consortium name="The Broad Institute Genome Sequencing Center for Infectious Disease"/>
            <person name="Wu L."/>
            <person name="Ma J."/>
        </authorList>
    </citation>
    <scope>NUCLEOTIDE SEQUENCE [LARGE SCALE GENOMIC DNA]</scope>
    <source>
        <strain evidence="6">JCM 31920</strain>
    </source>
</reference>
<keyword evidence="1" id="KW-0560">Oxidoreductase</keyword>
<dbReference type="GO" id="GO:0004497">
    <property type="term" value="F:monooxygenase activity"/>
    <property type="evidence" value="ECO:0007669"/>
    <property type="project" value="UniProtKB-KW"/>
</dbReference>
<evidence type="ECO:0000313" key="5">
    <source>
        <dbReference type="EMBL" id="GAA4440735.1"/>
    </source>
</evidence>
<evidence type="ECO:0000256" key="1">
    <source>
        <dbReference type="ARBA" id="ARBA00023002"/>
    </source>
</evidence>
<organism evidence="5 6">
    <name type="scientific">Ravibacter arvi</name>
    <dbReference type="NCBI Taxonomy" id="2051041"/>
    <lineage>
        <taxon>Bacteria</taxon>
        <taxon>Pseudomonadati</taxon>
        <taxon>Bacteroidota</taxon>
        <taxon>Cytophagia</taxon>
        <taxon>Cytophagales</taxon>
        <taxon>Spirosomataceae</taxon>
        <taxon>Ravibacter</taxon>
    </lineage>
</organism>